<accession>A0A8S1RS44</accession>
<dbReference type="Proteomes" id="UP000692954">
    <property type="component" value="Unassembled WGS sequence"/>
</dbReference>
<keyword evidence="2" id="KW-1185">Reference proteome</keyword>
<gene>
    <name evidence="1" type="ORF">PSON_ATCC_30995.1.T3650009</name>
</gene>
<name>A0A8S1RS44_9CILI</name>
<reference evidence="1" key="1">
    <citation type="submission" date="2021-01" db="EMBL/GenBank/DDBJ databases">
        <authorList>
            <consortium name="Genoscope - CEA"/>
            <person name="William W."/>
        </authorList>
    </citation>
    <scope>NUCLEOTIDE SEQUENCE</scope>
</reference>
<protein>
    <submittedName>
        <fullName evidence="1">Uncharacterized protein</fullName>
    </submittedName>
</protein>
<organism evidence="1 2">
    <name type="scientific">Paramecium sonneborni</name>
    <dbReference type="NCBI Taxonomy" id="65129"/>
    <lineage>
        <taxon>Eukaryota</taxon>
        <taxon>Sar</taxon>
        <taxon>Alveolata</taxon>
        <taxon>Ciliophora</taxon>
        <taxon>Intramacronucleata</taxon>
        <taxon>Oligohymenophorea</taxon>
        <taxon>Peniculida</taxon>
        <taxon>Parameciidae</taxon>
        <taxon>Paramecium</taxon>
    </lineage>
</organism>
<proteinExistence type="predicted"/>
<evidence type="ECO:0000313" key="2">
    <source>
        <dbReference type="Proteomes" id="UP000692954"/>
    </source>
</evidence>
<dbReference type="AlphaFoldDB" id="A0A8S1RS44"/>
<evidence type="ECO:0000313" key="1">
    <source>
        <dbReference type="EMBL" id="CAD8131058.1"/>
    </source>
</evidence>
<sequence>MFQKQYKYSQQRKQQNLLFKLNDQNTIINLKSFEFLPQRKKSMGQNYSINQGFNITIISHEIYNKYMMKKRKRQIVIN</sequence>
<dbReference type="EMBL" id="CAJJDN010000365">
    <property type="protein sequence ID" value="CAD8131058.1"/>
    <property type="molecule type" value="Genomic_DNA"/>
</dbReference>
<comment type="caution">
    <text evidence="1">The sequence shown here is derived from an EMBL/GenBank/DDBJ whole genome shotgun (WGS) entry which is preliminary data.</text>
</comment>